<dbReference type="InterPro" id="IPR003959">
    <property type="entry name" value="ATPase_AAA_core"/>
</dbReference>
<reference evidence="3" key="2">
    <citation type="submission" date="2021-04" db="EMBL/GenBank/DDBJ databases">
        <authorList>
            <person name="Karlyshev A.V."/>
        </authorList>
    </citation>
    <scope>NUCLEOTIDE SEQUENCE</scope>
    <source>
        <strain evidence="3">LMG 29479</strain>
    </source>
</reference>
<evidence type="ECO:0000259" key="2">
    <source>
        <dbReference type="Pfam" id="PF00004"/>
    </source>
</evidence>
<proteinExistence type="predicted"/>
<dbReference type="AlphaFoldDB" id="A0A8J7VTA9"/>
<keyword evidence="5" id="KW-1185">Reference proteome</keyword>
<reference evidence="4 5" key="1">
    <citation type="journal article" date="2021" name="Microbiol. Resour. Announc.">
        <title>Draft Genome Sequence of Coralloluteibacterium stylophorae LMG 29479T.</title>
        <authorList>
            <person name="Karlyshev A.V."/>
            <person name="Kudryashova E.B."/>
            <person name="Ariskina E.V."/>
            <person name="Conroy A.P."/>
            <person name="Abidueva E.Y."/>
        </authorList>
    </citation>
    <scope>NUCLEOTIDE SEQUENCE [LARGE SCALE GENOMIC DNA]</scope>
    <source>
        <strain evidence="4 5">LMG 29479</strain>
    </source>
</reference>
<feature type="domain" description="ATPase AAA-type core" evidence="2">
    <location>
        <begin position="28"/>
        <end position="100"/>
    </location>
</feature>
<dbReference type="EMBL" id="JAGQFT010000014">
    <property type="protein sequence ID" value="MBR0561583.1"/>
    <property type="molecule type" value="Genomic_DNA"/>
</dbReference>
<comment type="caution">
    <text evidence="3">The sequence shown here is derived from an EMBL/GenBank/DDBJ whole genome shotgun (WGS) entry which is preliminary data.</text>
</comment>
<gene>
    <name evidence="4" type="ORF">KB893_001505</name>
    <name evidence="3" type="ORF">KB893_03460</name>
</gene>
<dbReference type="Pfam" id="PF00004">
    <property type="entry name" value="AAA"/>
    <property type="match status" value="1"/>
</dbReference>
<dbReference type="InterPro" id="IPR027417">
    <property type="entry name" value="P-loop_NTPase"/>
</dbReference>
<dbReference type="Gene3D" id="3.40.50.300">
    <property type="entry name" value="P-loop containing nucleotide triphosphate hydrolases"/>
    <property type="match status" value="1"/>
</dbReference>
<dbReference type="GO" id="GO:0005524">
    <property type="term" value="F:ATP binding"/>
    <property type="evidence" value="ECO:0007669"/>
    <property type="project" value="InterPro"/>
</dbReference>
<dbReference type="SUPFAM" id="SSF52540">
    <property type="entry name" value="P-loop containing nucleoside triphosphate hydrolases"/>
    <property type="match status" value="1"/>
</dbReference>
<feature type="region of interest" description="Disordered" evidence="1">
    <location>
        <begin position="103"/>
        <end position="135"/>
    </location>
</feature>
<evidence type="ECO:0000313" key="4">
    <source>
        <dbReference type="EMBL" id="MBS7455809.1"/>
    </source>
</evidence>
<accession>A0A8J7VTA9</accession>
<sequence length="135" mass="14299">MASGVTGMSLRLRRPHGPVRGVVRTGSTAAGADIWRIDLAQVVSRYIAGTEANLRRILEAAEGGGAVLVFDEADGLFGRRTPTRGRVCADLRRRLDAHRAAAERSGCGADGCGISPQPIRAGGRARRPRPHPPRG</sequence>
<name>A0A8J7VTA9_9GAMM</name>
<organism evidence="3">
    <name type="scientific">Coralloluteibacterium stylophorae</name>
    <dbReference type="NCBI Taxonomy" id="1776034"/>
    <lineage>
        <taxon>Bacteria</taxon>
        <taxon>Pseudomonadati</taxon>
        <taxon>Pseudomonadota</taxon>
        <taxon>Gammaproteobacteria</taxon>
        <taxon>Lysobacterales</taxon>
        <taxon>Lysobacteraceae</taxon>
        <taxon>Coralloluteibacterium</taxon>
    </lineage>
</organism>
<evidence type="ECO:0000313" key="3">
    <source>
        <dbReference type="EMBL" id="MBR0561583.1"/>
    </source>
</evidence>
<dbReference type="Proteomes" id="UP000675747">
    <property type="component" value="Unassembled WGS sequence"/>
</dbReference>
<dbReference type="GO" id="GO:0016887">
    <property type="term" value="F:ATP hydrolysis activity"/>
    <property type="evidence" value="ECO:0007669"/>
    <property type="project" value="InterPro"/>
</dbReference>
<dbReference type="EMBL" id="JAGQFT020000001">
    <property type="protein sequence ID" value="MBS7455809.1"/>
    <property type="molecule type" value="Genomic_DNA"/>
</dbReference>
<protein>
    <submittedName>
        <fullName evidence="3">AAA family ATPase</fullName>
    </submittedName>
</protein>
<evidence type="ECO:0000313" key="5">
    <source>
        <dbReference type="Proteomes" id="UP000675747"/>
    </source>
</evidence>
<feature type="compositionally biased region" description="Basic residues" evidence="1">
    <location>
        <begin position="123"/>
        <end position="135"/>
    </location>
</feature>
<evidence type="ECO:0000256" key="1">
    <source>
        <dbReference type="SAM" id="MobiDB-lite"/>
    </source>
</evidence>